<dbReference type="EMBL" id="KB822711">
    <property type="protein sequence ID" value="ETN47255.1"/>
    <property type="molecule type" value="Genomic_DNA"/>
</dbReference>
<dbReference type="RefSeq" id="XP_008711967.1">
    <property type="nucleotide sequence ID" value="XM_008713745.1"/>
</dbReference>
<dbReference type="eggNOG" id="ENOG502RYEB">
    <property type="taxonomic scope" value="Eukaryota"/>
</dbReference>
<dbReference type="InParanoid" id="W2SF44"/>
<evidence type="ECO:0000313" key="3">
    <source>
        <dbReference type="EMBL" id="ETN47255.1"/>
    </source>
</evidence>
<proteinExistence type="predicted"/>
<dbReference type="Pfam" id="PF00582">
    <property type="entry name" value="Usp"/>
    <property type="match status" value="1"/>
</dbReference>
<dbReference type="OrthoDB" id="843225at2759"/>
<dbReference type="Gene3D" id="3.40.50.620">
    <property type="entry name" value="HUPs"/>
    <property type="match status" value="1"/>
</dbReference>
<dbReference type="STRING" id="1220924.W2SF44"/>
<dbReference type="HOGENOM" id="CLU_018542_0_1_1"/>
<dbReference type="PANTHER" id="PTHR47815">
    <property type="entry name" value="UNIVERSAL STRESS PROTEIN A FAMILY PROTEIN C25B2.10"/>
    <property type="match status" value="1"/>
</dbReference>
<feature type="region of interest" description="Disordered" evidence="1">
    <location>
        <begin position="83"/>
        <end position="107"/>
    </location>
</feature>
<keyword evidence="4" id="KW-1185">Reference proteome</keyword>
<organism evidence="3 4">
    <name type="scientific">Cyphellophora europaea (strain CBS 101466)</name>
    <name type="common">Phialophora europaea</name>
    <dbReference type="NCBI Taxonomy" id="1220924"/>
    <lineage>
        <taxon>Eukaryota</taxon>
        <taxon>Fungi</taxon>
        <taxon>Dikarya</taxon>
        <taxon>Ascomycota</taxon>
        <taxon>Pezizomycotina</taxon>
        <taxon>Eurotiomycetes</taxon>
        <taxon>Chaetothyriomycetidae</taxon>
        <taxon>Chaetothyriales</taxon>
        <taxon>Cyphellophoraceae</taxon>
        <taxon>Cyphellophora</taxon>
    </lineage>
</organism>
<evidence type="ECO:0000259" key="2">
    <source>
        <dbReference type="Pfam" id="PF00582"/>
    </source>
</evidence>
<feature type="region of interest" description="Disordered" evidence="1">
    <location>
        <begin position="399"/>
        <end position="478"/>
    </location>
</feature>
<reference evidence="3 4" key="1">
    <citation type="submission" date="2013-03" db="EMBL/GenBank/DDBJ databases">
        <title>The Genome Sequence of Phialophora europaea CBS 101466.</title>
        <authorList>
            <consortium name="The Broad Institute Genomics Platform"/>
            <person name="Cuomo C."/>
            <person name="de Hoog S."/>
            <person name="Gorbushina A."/>
            <person name="Walker B."/>
            <person name="Young S.K."/>
            <person name="Zeng Q."/>
            <person name="Gargeya S."/>
            <person name="Fitzgerald M."/>
            <person name="Haas B."/>
            <person name="Abouelleil A."/>
            <person name="Allen A.W."/>
            <person name="Alvarado L."/>
            <person name="Arachchi H.M."/>
            <person name="Berlin A.M."/>
            <person name="Chapman S.B."/>
            <person name="Gainer-Dewar J."/>
            <person name="Goldberg J."/>
            <person name="Griggs A."/>
            <person name="Gujja S."/>
            <person name="Hansen M."/>
            <person name="Howarth C."/>
            <person name="Imamovic A."/>
            <person name="Ireland A."/>
            <person name="Larimer J."/>
            <person name="McCowan C."/>
            <person name="Murphy C."/>
            <person name="Pearson M."/>
            <person name="Poon T.W."/>
            <person name="Priest M."/>
            <person name="Roberts A."/>
            <person name="Saif S."/>
            <person name="Shea T."/>
            <person name="Sisk P."/>
            <person name="Sykes S."/>
            <person name="Wortman J."/>
            <person name="Nusbaum C."/>
            <person name="Birren B."/>
        </authorList>
    </citation>
    <scope>NUCLEOTIDE SEQUENCE [LARGE SCALE GENOMIC DNA]</scope>
    <source>
        <strain evidence="3 4">CBS 101466</strain>
    </source>
</reference>
<dbReference type="CDD" id="cd23659">
    <property type="entry name" value="USP_At3g01520-like"/>
    <property type="match status" value="1"/>
</dbReference>
<dbReference type="InterPro" id="IPR006016">
    <property type="entry name" value="UspA"/>
</dbReference>
<dbReference type="SUPFAM" id="SSF52402">
    <property type="entry name" value="Adenine nucleotide alpha hydrolases-like"/>
    <property type="match status" value="1"/>
</dbReference>
<dbReference type="PRINTS" id="PR01438">
    <property type="entry name" value="UNVRSLSTRESS"/>
</dbReference>
<evidence type="ECO:0000313" key="4">
    <source>
        <dbReference type="Proteomes" id="UP000030752"/>
    </source>
</evidence>
<sequence length="478" mass="52567">MTAAAAANRPPQDLPASAKSPKEVENQELGFGQVWEGAAQPPSNGAARPNLEDYGRRRSTVQFSTAHAEDTIRRESIVNPIKVPSRESSKRMASPPPPSHYSRGVSFDTFDNKGATTEGFTLRYKHRDYANSARSRTFLCGTDAKDYSEYALEWMIDEMVDDGDEIVCLRVIEKEDKASITTKYRQEAEKLLDSVIKKNSTEDKAISMIMELAIGKVQEVFQRMIGLYEPSALVVGTRGRNLGGMQGLIPGSVSKYCLQHSPVPVIVVRPTSKRLKKKMKRQQETGRSLYSSMVEQAQHVGGRHLRDKDVVQTSLANVATEQEADAVAKAIGTNKRGKGILKNYGGPLARVTSNTTDVTSDEDDVPAPGFSLPIGYLSTEAAPRADLAMKSPSIAMLEEDWDDTPTRSRSPAPAANGGKHERSGSDAFSEGDEDLLGPAKIVEHRRPSMRETTPWLADILRDKPPPRNRSGSRQRDSR</sequence>
<protein>
    <recommendedName>
        <fullName evidence="2">UspA domain-containing protein</fullName>
    </recommendedName>
</protein>
<name>W2SF44_CYPE1</name>
<feature type="domain" description="UspA" evidence="2">
    <location>
        <begin position="136"/>
        <end position="269"/>
    </location>
</feature>
<accession>W2SF44</accession>
<dbReference type="GeneID" id="19968786"/>
<dbReference type="InterPro" id="IPR006015">
    <property type="entry name" value="Universal_stress_UspA"/>
</dbReference>
<evidence type="ECO:0000256" key="1">
    <source>
        <dbReference type="SAM" id="MobiDB-lite"/>
    </source>
</evidence>
<dbReference type="InterPro" id="IPR014729">
    <property type="entry name" value="Rossmann-like_a/b/a_fold"/>
</dbReference>
<feature type="region of interest" description="Disordered" evidence="1">
    <location>
        <begin position="1"/>
        <end position="71"/>
    </location>
</feature>
<dbReference type="Proteomes" id="UP000030752">
    <property type="component" value="Unassembled WGS sequence"/>
</dbReference>
<dbReference type="PANTHER" id="PTHR47815:SF1">
    <property type="entry name" value="UNIVERSAL STRESS PROTEIN A FAMILY PROTEIN C25B2.10"/>
    <property type="match status" value="1"/>
</dbReference>
<gene>
    <name evidence="3" type="ORF">HMPREF1541_01447</name>
</gene>
<dbReference type="AlphaFoldDB" id="W2SF44"/>
<dbReference type="VEuPathDB" id="FungiDB:HMPREF1541_01447"/>